<feature type="transmembrane region" description="Helical" evidence="1">
    <location>
        <begin position="95"/>
        <end position="114"/>
    </location>
</feature>
<comment type="caution">
    <text evidence="2">The sequence shown here is derived from an EMBL/GenBank/DDBJ whole genome shotgun (WGS) entry which is preliminary data.</text>
</comment>
<sequence length="335" mass="38556">MRFKIFKYVRLGTRARDALTMALQDKPLSVAMLAPFEQVAAYMRNEAVAVTGGLPMLLGALWNPWFACVVLMAALATIAFVLSEWYREYSMVDRYWSIQPVAMVLLVAAAAPAFHPRLLVMAVLVTMWGSRLTYNYAIKGGYVLYKGEDYRWEYVRAMIAPNSEPLWTFFNLTFVCIVQTVLLGMISALPAYEALLHLDTPFGWKDVLVSIAWLMLFTGEVVADWQMWHFQRAKRALSKKEARKTKGFYDQGLYRFSRHPNYFCEVGMWVVFSLFGLVASGEWWSSSCLGCVLLALLFNRSTDLTERISASKYPAYAEYQRTTNMFFPWFPKDYK</sequence>
<dbReference type="EMBL" id="VRMN01000011">
    <property type="protein sequence ID" value="KAA8491857.1"/>
    <property type="molecule type" value="Genomic_DNA"/>
</dbReference>
<feature type="transmembrane region" description="Helical" evidence="1">
    <location>
        <begin position="166"/>
        <end position="187"/>
    </location>
</feature>
<keyword evidence="1" id="KW-1133">Transmembrane helix</keyword>
<evidence type="ECO:0000313" key="2">
    <source>
        <dbReference type="EMBL" id="KAA8491857.1"/>
    </source>
</evidence>
<protein>
    <recommendedName>
        <fullName evidence="4">Steroid 5-alpha reductase C-terminal domain-containing protein</fullName>
    </recommendedName>
</protein>
<reference evidence="3" key="1">
    <citation type="journal article" date="2019" name="Nat. Commun.">
        <title>Expansion of phycobilisome linker gene families in mesophilic red algae.</title>
        <authorList>
            <person name="Lee J."/>
            <person name="Kim D."/>
            <person name="Bhattacharya D."/>
            <person name="Yoon H.S."/>
        </authorList>
    </citation>
    <scope>NUCLEOTIDE SEQUENCE [LARGE SCALE GENOMIC DNA]</scope>
    <source>
        <strain evidence="3">CCMP 1328</strain>
    </source>
</reference>
<evidence type="ECO:0008006" key="4">
    <source>
        <dbReference type="Google" id="ProtNLM"/>
    </source>
</evidence>
<feature type="transmembrane region" description="Helical" evidence="1">
    <location>
        <begin position="64"/>
        <end position="83"/>
    </location>
</feature>
<organism evidence="2 3">
    <name type="scientific">Porphyridium purpureum</name>
    <name type="common">Red alga</name>
    <name type="synonym">Porphyridium cruentum</name>
    <dbReference type="NCBI Taxonomy" id="35688"/>
    <lineage>
        <taxon>Eukaryota</taxon>
        <taxon>Rhodophyta</taxon>
        <taxon>Bangiophyceae</taxon>
        <taxon>Porphyridiales</taxon>
        <taxon>Porphyridiaceae</taxon>
        <taxon>Porphyridium</taxon>
    </lineage>
</organism>
<dbReference type="Pfam" id="PF06966">
    <property type="entry name" value="DUF1295"/>
    <property type="match status" value="1"/>
</dbReference>
<keyword evidence="1" id="KW-0472">Membrane</keyword>
<gene>
    <name evidence="2" type="ORF">FVE85_8339</name>
</gene>
<dbReference type="GO" id="GO:0016020">
    <property type="term" value="C:membrane"/>
    <property type="evidence" value="ECO:0007669"/>
    <property type="project" value="TreeGrafter"/>
</dbReference>
<dbReference type="PANTHER" id="PTHR32251:SF23">
    <property type="entry name" value="3-OXO-5-ALPHA-STEROID 4-DEHYDROGENASE (DUF1295)"/>
    <property type="match status" value="1"/>
</dbReference>
<dbReference type="OMA" id="WRKGGYQ"/>
<dbReference type="Gene3D" id="1.20.120.1630">
    <property type="match status" value="1"/>
</dbReference>
<dbReference type="OrthoDB" id="201504at2759"/>
<evidence type="ECO:0000313" key="3">
    <source>
        <dbReference type="Proteomes" id="UP000324585"/>
    </source>
</evidence>
<proteinExistence type="predicted"/>
<evidence type="ECO:0000256" key="1">
    <source>
        <dbReference type="SAM" id="Phobius"/>
    </source>
</evidence>
<dbReference type="Proteomes" id="UP000324585">
    <property type="component" value="Unassembled WGS sequence"/>
</dbReference>
<dbReference type="AlphaFoldDB" id="A0A5J4YN54"/>
<keyword evidence="1" id="KW-0812">Transmembrane</keyword>
<dbReference type="PANTHER" id="PTHR32251">
    <property type="entry name" value="3-OXO-5-ALPHA-STEROID 4-DEHYDROGENASE"/>
    <property type="match status" value="1"/>
</dbReference>
<accession>A0A5J4YN54</accession>
<keyword evidence="3" id="KW-1185">Reference proteome</keyword>
<dbReference type="InterPro" id="IPR010721">
    <property type="entry name" value="UstE-like"/>
</dbReference>
<feature type="transmembrane region" description="Helical" evidence="1">
    <location>
        <begin position="207"/>
        <end position="225"/>
    </location>
</feature>
<name>A0A5J4YN54_PORPP</name>
<feature type="transmembrane region" description="Helical" evidence="1">
    <location>
        <begin position="260"/>
        <end position="277"/>
    </location>
</feature>